<dbReference type="Pfam" id="PF02588">
    <property type="entry name" value="YitT_membrane"/>
    <property type="match status" value="1"/>
</dbReference>
<feature type="domain" description="DUF2179" evidence="7">
    <location>
        <begin position="216"/>
        <end position="270"/>
    </location>
</feature>
<feature type="transmembrane region" description="Helical" evidence="6">
    <location>
        <begin position="142"/>
        <end position="164"/>
    </location>
</feature>
<evidence type="ECO:0000259" key="7">
    <source>
        <dbReference type="Pfam" id="PF10035"/>
    </source>
</evidence>
<keyword evidence="3 6" id="KW-0812">Transmembrane</keyword>
<evidence type="ECO:0000313" key="9">
    <source>
        <dbReference type="Proteomes" id="UP000199708"/>
    </source>
</evidence>
<name>A0A1G7TGS5_9LACT</name>
<dbReference type="Proteomes" id="UP000199708">
    <property type="component" value="Unassembled WGS sequence"/>
</dbReference>
<comment type="subcellular location">
    <subcellularLocation>
        <location evidence="1">Cell membrane</location>
        <topology evidence="1">Multi-pass membrane protein</topology>
    </subcellularLocation>
</comment>
<dbReference type="InterPro" id="IPR019264">
    <property type="entry name" value="DUF2179"/>
</dbReference>
<dbReference type="STRING" id="120956.SAMN05421791_10616"/>
<evidence type="ECO:0000256" key="3">
    <source>
        <dbReference type="ARBA" id="ARBA00022692"/>
    </source>
</evidence>
<evidence type="ECO:0000256" key="6">
    <source>
        <dbReference type="SAM" id="Phobius"/>
    </source>
</evidence>
<evidence type="ECO:0000256" key="5">
    <source>
        <dbReference type="ARBA" id="ARBA00023136"/>
    </source>
</evidence>
<evidence type="ECO:0000256" key="2">
    <source>
        <dbReference type="ARBA" id="ARBA00022475"/>
    </source>
</evidence>
<dbReference type="PANTHER" id="PTHR33545:SF4">
    <property type="entry name" value="UPF0750 MEMBRANE PROTEIN YXKD"/>
    <property type="match status" value="1"/>
</dbReference>
<organism evidence="8 9">
    <name type="scientific">Facklamia miroungae</name>
    <dbReference type="NCBI Taxonomy" id="120956"/>
    <lineage>
        <taxon>Bacteria</taxon>
        <taxon>Bacillati</taxon>
        <taxon>Bacillota</taxon>
        <taxon>Bacilli</taxon>
        <taxon>Lactobacillales</taxon>
        <taxon>Aerococcaceae</taxon>
        <taxon>Facklamia</taxon>
    </lineage>
</organism>
<dbReference type="Pfam" id="PF10035">
    <property type="entry name" value="DUF2179"/>
    <property type="match status" value="1"/>
</dbReference>
<dbReference type="Gene3D" id="3.30.70.120">
    <property type="match status" value="1"/>
</dbReference>
<dbReference type="AlphaFoldDB" id="A0A1G7TGS5"/>
<evidence type="ECO:0000313" key="8">
    <source>
        <dbReference type="EMBL" id="SDG34567.1"/>
    </source>
</evidence>
<dbReference type="GO" id="GO:0005886">
    <property type="term" value="C:plasma membrane"/>
    <property type="evidence" value="ECO:0007669"/>
    <property type="project" value="UniProtKB-SubCell"/>
</dbReference>
<dbReference type="PIRSF" id="PIRSF006483">
    <property type="entry name" value="Membrane_protein_YitT"/>
    <property type="match status" value="1"/>
</dbReference>
<evidence type="ECO:0000256" key="1">
    <source>
        <dbReference type="ARBA" id="ARBA00004651"/>
    </source>
</evidence>
<keyword evidence="4 6" id="KW-1133">Transmembrane helix</keyword>
<reference evidence="8 9" key="1">
    <citation type="submission" date="2016-10" db="EMBL/GenBank/DDBJ databases">
        <authorList>
            <person name="de Groot N.N."/>
        </authorList>
    </citation>
    <scope>NUCLEOTIDE SEQUENCE [LARGE SCALE GENOMIC DNA]</scope>
    <source>
        <strain evidence="8 9">ATCC BAA-466</strain>
    </source>
</reference>
<gene>
    <name evidence="8" type="ORF">SAMN05421791_10616</name>
</gene>
<feature type="transmembrane region" description="Helical" evidence="6">
    <location>
        <begin position="104"/>
        <end position="121"/>
    </location>
</feature>
<keyword evidence="5 6" id="KW-0472">Membrane</keyword>
<dbReference type="CDD" id="cd16380">
    <property type="entry name" value="YitT_C"/>
    <property type="match status" value="1"/>
</dbReference>
<dbReference type="InterPro" id="IPR015867">
    <property type="entry name" value="N-reg_PII/ATP_PRibTrfase_C"/>
</dbReference>
<feature type="transmembrane region" description="Helical" evidence="6">
    <location>
        <begin position="45"/>
        <end position="67"/>
    </location>
</feature>
<dbReference type="RefSeq" id="WP_090290028.1">
    <property type="nucleotide sequence ID" value="NZ_FNCK01000006.1"/>
</dbReference>
<sequence>MKNIITSLSMTIVGTFLVALAINLVSVPNELGDGGVTGLTLFFHYTLNFDIPKTAFVLNVIILIIGWKLLNKLTIIYTLISIAALSFFLQVIQPAPFIPDNQLVAPLVSGVIMGTGLGIVIRGGGSTGGTDILALIVNKYTGISVSNALLMFDGVIISLLFFAIGLEKGAISIVGILLYSRILNFWVTGYNPKNALFIISHKHEEIGNEIMDKVKRGVTIFSGYGFYSKKQRQILYVVVSNRQLMAVKKIVHNIDPKAFIAVNDVQQVDGEGFTFLREPEEMTLETDESILNPNG</sequence>
<dbReference type="OrthoDB" id="1758221at2"/>
<dbReference type="InterPro" id="IPR051461">
    <property type="entry name" value="UPF0750_membrane"/>
</dbReference>
<keyword evidence="2" id="KW-1003">Cell membrane</keyword>
<evidence type="ECO:0000256" key="4">
    <source>
        <dbReference type="ARBA" id="ARBA00022989"/>
    </source>
</evidence>
<feature type="transmembrane region" description="Helical" evidence="6">
    <location>
        <begin position="170"/>
        <end position="187"/>
    </location>
</feature>
<dbReference type="PANTHER" id="PTHR33545">
    <property type="entry name" value="UPF0750 MEMBRANE PROTEIN YITT-RELATED"/>
    <property type="match status" value="1"/>
</dbReference>
<keyword evidence="9" id="KW-1185">Reference proteome</keyword>
<dbReference type="EMBL" id="FNCK01000006">
    <property type="protein sequence ID" value="SDG34567.1"/>
    <property type="molecule type" value="Genomic_DNA"/>
</dbReference>
<proteinExistence type="predicted"/>
<protein>
    <submittedName>
        <fullName evidence="8">Uncharacterized membrane-anchored protein YitT, contains DUF161 and DUF2179 domains</fullName>
    </submittedName>
</protein>
<accession>A0A1G7TGS5</accession>
<feature type="transmembrane region" description="Helical" evidence="6">
    <location>
        <begin position="74"/>
        <end position="92"/>
    </location>
</feature>
<dbReference type="InterPro" id="IPR003740">
    <property type="entry name" value="YitT"/>
</dbReference>